<organism evidence="1 2">
    <name type="scientific">Micromonospora citrea</name>
    <dbReference type="NCBI Taxonomy" id="47855"/>
    <lineage>
        <taxon>Bacteria</taxon>
        <taxon>Bacillati</taxon>
        <taxon>Actinomycetota</taxon>
        <taxon>Actinomycetes</taxon>
        <taxon>Micromonosporales</taxon>
        <taxon>Micromonosporaceae</taxon>
        <taxon>Micromonospora</taxon>
    </lineage>
</organism>
<protein>
    <submittedName>
        <fullName evidence="1">Uncharacterized protein</fullName>
    </submittedName>
</protein>
<sequence length="125" mass="13750">MASRHGRQATVAGIVSGMFFDPEDPPVEPARGRSHGLLRRLFRAWRESRHSPPQSCGGLTAGVSHGVTALIRYAQVQVETADAILARHVEVGLGLCGCGRLHPCPERRQWIRKRAHYVPLLSGPR</sequence>
<dbReference type="EMBL" id="FMHZ01000002">
    <property type="protein sequence ID" value="SCL48789.1"/>
    <property type="molecule type" value="Genomic_DNA"/>
</dbReference>
<accession>A0A1C6U4I9</accession>
<evidence type="ECO:0000313" key="1">
    <source>
        <dbReference type="EMBL" id="SCL48789.1"/>
    </source>
</evidence>
<name>A0A1C6U4I9_9ACTN</name>
<evidence type="ECO:0000313" key="2">
    <source>
        <dbReference type="Proteomes" id="UP000199001"/>
    </source>
</evidence>
<proteinExistence type="predicted"/>
<gene>
    <name evidence="1" type="ORF">GA0070606_1364</name>
</gene>
<reference evidence="2" key="1">
    <citation type="submission" date="2016-06" db="EMBL/GenBank/DDBJ databases">
        <authorList>
            <person name="Varghese N."/>
            <person name="Submissions Spin"/>
        </authorList>
    </citation>
    <scope>NUCLEOTIDE SEQUENCE [LARGE SCALE GENOMIC DNA]</scope>
    <source>
        <strain evidence="2">DSM 43903</strain>
    </source>
</reference>
<dbReference type="AlphaFoldDB" id="A0A1C6U4I9"/>
<dbReference type="STRING" id="47855.GA0070606_1364"/>
<dbReference type="Proteomes" id="UP000199001">
    <property type="component" value="Unassembled WGS sequence"/>
</dbReference>
<keyword evidence="2" id="KW-1185">Reference proteome</keyword>